<evidence type="ECO:0000313" key="15">
    <source>
        <dbReference type="EMBL" id="GGL56391.1"/>
    </source>
</evidence>
<keyword evidence="12 13" id="KW-0472">Membrane</keyword>
<evidence type="ECO:0000256" key="8">
    <source>
        <dbReference type="ARBA" id="ARBA00022989"/>
    </source>
</evidence>
<dbReference type="SUPFAM" id="SSF63380">
    <property type="entry name" value="Riboflavin synthase domain-like"/>
    <property type="match status" value="1"/>
</dbReference>
<dbReference type="Proteomes" id="UP000613840">
    <property type="component" value="Unassembled WGS sequence"/>
</dbReference>
<proteinExistence type="predicted"/>
<dbReference type="InterPro" id="IPR050415">
    <property type="entry name" value="MRET"/>
</dbReference>
<organism evidence="15 16">
    <name type="scientific">Microlunatus endophyticus</name>
    <dbReference type="NCBI Taxonomy" id="1716077"/>
    <lineage>
        <taxon>Bacteria</taxon>
        <taxon>Bacillati</taxon>
        <taxon>Actinomycetota</taxon>
        <taxon>Actinomycetes</taxon>
        <taxon>Propionibacteriales</taxon>
        <taxon>Propionibacteriaceae</taxon>
        <taxon>Microlunatus</taxon>
    </lineage>
</organism>
<keyword evidence="3" id="KW-0285">Flavoprotein</keyword>
<evidence type="ECO:0000256" key="11">
    <source>
        <dbReference type="ARBA" id="ARBA00023014"/>
    </source>
</evidence>
<dbReference type="SUPFAM" id="SSF52343">
    <property type="entry name" value="Ferredoxin reductase-like, C-terminal NADP-linked domain"/>
    <property type="match status" value="1"/>
</dbReference>
<comment type="subcellular location">
    <subcellularLocation>
        <location evidence="2">Membrane</location>
        <topology evidence="2">Multi-pass membrane protein</topology>
    </subcellularLocation>
</comment>
<keyword evidence="11" id="KW-0411">Iron-sulfur</keyword>
<evidence type="ECO:0000313" key="16">
    <source>
        <dbReference type="Proteomes" id="UP000613840"/>
    </source>
</evidence>
<dbReference type="RefSeq" id="WP_229669784.1">
    <property type="nucleotide sequence ID" value="NZ_BMMZ01000002.1"/>
</dbReference>
<keyword evidence="9" id="KW-0560">Oxidoreductase</keyword>
<dbReference type="InterPro" id="IPR017927">
    <property type="entry name" value="FAD-bd_FR_type"/>
</dbReference>
<comment type="cofactor">
    <cofactor evidence="1">
        <name>FAD</name>
        <dbReference type="ChEBI" id="CHEBI:57692"/>
    </cofactor>
</comment>
<evidence type="ECO:0000256" key="3">
    <source>
        <dbReference type="ARBA" id="ARBA00022630"/>
    </source>
</evidence>
<evidence type="ECO:0000256" key="2">
    <source>
        <dbReference type="ARBA" id="ARBA00004141"/>
    </source>
</evidence>
<reference evidence="15" key="2">
    <citation type="submission" date="2020-09" db="EMBL/GenBank/DDBJ databases">
        <authorList>
            <person name="Sun Q."/>
            <person name="Zhou Y."/>
        </authorList>
    </citation>
    <scope>NUCLEOTIDE SEQUENCE</scope>
    <source>
        <strain evidence="15">CGMCC 4.7306</strain>
    </source>
</reference>
<dbReference type="InterPro" id="IPR039261">
    <property type="entry name" value="FNR_nucleotide-bd"/>
</dbReference>
<dbReference type="GO" id="GO:0046872">
    <property type="term" value="F:metal ion binding"/>
    <property type="evidence" value="ECO:0007669"/>
    <property type="project" value="UniProtKB-KW"/>
</dbReference>
<dbReference type="GO" id="GO:0016020">
    <property type="term" value="C:membrane"/>
    <property type="evidence" value="ECO:0007669"/>
    <property type="project" value="UniProtKB-SubCell"/>
</dbReference>
<dbReference type="GO" id="GO:0050660">
    <property type="term" value="F:flavin adenine dinucleotide binding"/>
    <property type="evidence" value="ECO:0007669"/>
    <property type="project" value="TreeGrafter"/>
</dbReference>
<feature type="domain" description="FAD-binding FR-type" evidence="14">
    <location>
        <begin position="237"/>
        <end position="337"/>
    </location>
</feature>
<keyword evidence="5" id="KW-0001">2Fe-2S</keyword>
<evidence type="ECO:0000259" key="14">
    <source>
        <dbReference type="PROSITE" id="PS51384"/>
    </source>
</evidence>
<dbReference type="EMBL" id="BMMZ01000002">
    <property type="protein sequence ID" value="GGL56391.1"/>
    <property type="molecule type" value="Genomic_DNA"/>
</dbReference>
<evidence type="ECO:0000256" key="4">
    <source>
        <dbReference type="ARBA" id="ARBA00022692"/>
    </source>
</evidence>
<feature type="transmembrane region" description="Helical" evidence="13">
    <location>
        <begin position="179"/>
        <end position="200"/>
    </location>
</feature>
<evidence type="ECO:0000256" key="9">
    <source>
        <dbReference type="ARBA" id="ARBA00023002"/>
    </source>
</evidence>
<dbReference type="InterPro" id="IPR017938">
    <property type="entry name" value="Riboflavin_synthase-like_b-brl"/>
</dbReference>
<keyword evidence="10" id="KW-0408">Iron</keyword>
<evidence type="ECO:0000256" key="6">
    <source>
        <dbReference type="ARBA" id="ARBA00022723"/>
    </source>
</evidence>
<feature type="transmembrane region" description="Helical" evidence="13">
    <location>
        <begin position="212"/>
        <end position="232"/>
    </location>
</feature>
<dbReference type="PROSITE" id="PS51384">
    <property type="entry name" value="FAD_FR"/>
    <property type="match status" value="1"/>
</dbReference>
<evidence type="ECO:0000256" key="12">
    <source>
        <dbReference type="ARBA" id="ARBA00023136"/>
    </source>
</evidence>
<dbReference type="Gene3D" id="2.40.30.10">
    <property type="entry name" value="Translation factors"/>
    <property type="match status" value="1"/>
</dbReference>
<evidence type="ECO:0000256" key="13">
    <source>
        <dbReference type="SAM" id="Phobius"/>
    </source>
</evidence>
<protein>
    <submittedName>
        <fullName evidence="15">Oxidoreductase</fullName>
    </submittedName>
</protein>
<dbReference type="GO" id="GO:0051537">
    <property type="term" value="F:2 iron, 2 sulfur cluster binding"/>
    <property type="evidence" value="ECO:0007669"/>
    <property type="project" value="UniProtKB-KW"/>
</dbReference>
<name>A0A917S3S2_9ACTN</name>
<evidence type="ECO:0000256" key="1">
    <source>
        <dbReference type="ARBA" id="ARBA00001974"/>
    </source>
</evidence>
<evidence type="ECO:0000256" key="10">
    <source>
        <dbReference type="ARBA" id="ARBA00023004"/>
    </source>
</evidence>
<keyword evidence="8 13" id="KW-1133">Transmembrane helix</keyword>
<feature type="transmembrane region" description="Helical" evidence="13">
    <location>
        <begin position="27"/>
        <end position="47"/>
    </location>
</feature>
<evidence type="ECO:0000256" key="5">
    <source>
        <dbReference type="ARBA" id="ARBA00022714"/>
    </source>
</evidence>
<comment type="caution">
    <text evidence="15">The sequence shown here is derived from an EMBL/GenBank/DDBJ whole genome shotgun (WGS) entry which is preliminary data.</text>
</comment>
<dbReference type="Pfam" id="PF01794">
    <property type="entry name" value="Ferric_reduct"/>
    <property type="match status" value="1"/>
</dbReference>
<evidence type="ECO:0000256" key="7">
    <source>
        <dbReference type="ARBA" id="ARBA00022827"/>
    </source>
</evidence>
<dbReference type="AlphaFoldDB" id="A0A917S3S2"/>
<keyword evidence="4 13" id="KW-0812">Transmembrane</keyword>
<dbReference type="InterPro" id="IPR013130">
    <property type="entry name" value="Fe3_Rdtase_TM_dom"/>
</dbReference>
<feature type="transmembrane region" description="Helical" evidence="13">
    <location>
        <begin position="67"/>
        <end position="86"/>
    </location>
</feature>
<keyword evidence="16" id="KW-1185">Reference proteome</keyword>
<feature type="transmembrane region" description="Helical" evidence="13">
    <location>
        <begin position="148"/>
        <end position="167"/>
    </location>
</feature>
<feature type="transmembrane region" description="Helical" evidence="13">
    <location>
        <begin position="107"/>
        <end position="128"/>
    </location>
</feature>
<dbReference type="Gene3D" id="3.40.50.80">
    <property type="entry name" value="Nucleotide-binding domain of ferredoxin-NADP reductase (FNR) module"/>
    <property type="match status" value="1"/>
</dbReference>
<gene>
    <name evidence="15" type="ORF">GCM10011575_13570</name>
</gene>
<keyword evidence="7" id="KW-0274">FAD</keyword>
<dbReference type="GO" id="GO:0016491">
    <property type="term" value="F:oxidoreductase activity"/>
    <property type="evidence" value="ECO:0007669"/>
    <property type="project" value="UniProtKB-KW"/>
</dbReference>
<reference evidence="15" key="1">
    <citation type="journal article" date="2014" name="Int. J. Syst. Evol. Microbiol.">
        <title>Complete genome sequence of Corynebacterium casei LMG S-19264T (=DSM 44701T), isolated from a smear-ripened cheese.</title>
        <authorList>
            <consortium name="US DOE Joint Genome Institute (JGI-PGF)"/>
            <person name="Walter F."/>
            <person name="Albersmeier A."/>
            <person name="Kalinowski J."/>
            <person name="Ruckert C."/>
        </authorList>
    </citation>
    <scope>NUCLEOTIDE SEQUENCE</scope>
    <source>
        <strain evidence="15">CGMCC 4.7306</strain>
    </source>
</reference>
<dbReference type="PANTHER" id="PTHR47354">
    <property type="entry name" value="NADH OXIDOREDUCTASE HCR"/>
    <property type="match status" value="1"/>
</dbReference>
<keyword evidence="6" id="KW-0479">Metal-binding</keyword>
<accession>A0A917S3S2</accession>
<sequence length="469" mass="50473">MATATAEPPLVVVGDARGLGRHARTDAVVRLGTGLLLWAGLLLITYWWDADGGINDLARPATGLLSIGRLTGLWSAHLLLVQVLLMSRLPALENAFGRNRLVAIHRIVGLTSFYLMVAHIVTIVGGYASARWSLVLPTTWQLVTEYGGMLLATAGTVALIMVVVTSIKAARRRLRYESWHLIHLYGYLGAGLALPHQLWTGQEFLRSRGATLYWWSLWGAAGLAVIIWRLILPIWRSVRFDLRVAAVITESADTVSVLLSGRRLDRLPVQPGQFLIVRFLSGAGWTRANPFSISAAADGQSLRITARAVGDGSARLAGLRPGVRVAFEGPYGRLSPRARTVRPVLLAGAGIGVTPLRALAEGLEYAAGEATLLYRYTGEPLFAAEFDRLAGARGLKILALPGARSGSGGVLGPVAAGHDELQVLRHWLPELVESDVYICGPQPWASGLERLVAAAGVPADRIHTEAFGW</sequence>
<dbReference type="PANTHER" id="PTHR47354:SF8">
    <property type="entry name" value="1,2-PHENYLACETYL-COA EPOXIDASE, SUBUNIT E"/>
    <property type="match status" value="1"/>
</dbReference>